<dbReference type="Proteomes" id="UP001165064">
    <property type="component" value="Unassembled WGS sequence"/>
</dbReference>
<sequence length="562" mass="65059">MDEKKKMGLKDFPFNFTGISATGRGMNQCGRILFGASYLYTSAPIVDRVAFIGAGCNSSVVVLKTDKTGDSDTREGNLHDWLKYTLQLESKLTGDKVDDIYHKGLRIDSLVNTIRSLYSDKNKLLAESEIQFDDSYLMLPDDDVEVLKSVELTEKDFIWDHDQIMSNLEKKVQSLQPSPFEENPPTHRPVEDSLDYQILTTIKEDLDSFHANGDKHEKHLSEAILKGTHVGGHYDWRFFNGHNPEFYRQGIIHRSGRAWLRFCYQSGYTTFVAYGSMLGWIRNGLNLPWDSDIDVIVTLDSLYKLARNHNNSLIVDVSSEDQYGAGIGSYYLDIGPSFFYRRRGEGNNAIDGRFIDTFSGLYIDITAVAWTEGYLSDDVDIDDNLKRIIEPEFKVDGSDREFSQDEERDIANQVQFLQDSKQLYHCRNNNPYALSELSPMIPTFFEGVRTHVPHAYLKLLERKYPDAYLKTDDHNHWFDNDLRLWVWKHKCTATFAKDICFTEAHLDLFNRTKDYTLRHQQWLEFSPEEQRNVELKRDDETKPLTYDTFIVDYAESLNAKLE</sequence>
<name>A0ACB5T942_AMBMO</name>
<organism evidence="1 2">
    <name type="scientific">Ambrosiozyma monospora</name>
    <name type="common">Yeast</name>
    <name type="synonym">Endomycopsis monosporus</name>
    <dbReference type="NCBI Taxonomy" id="43982"/>
    <lineage>
        <taxon>Eukaryota</taxon>
        <taxon>Fungi</taxon>
        <taxon>Dikarya</taxon>
        <taxon>Ascomycota</taxon>
        <taxon>Saccharomycotina</taxon>
        <taxon>Pichiomycetes</taxon>
        <taxon>Pichiales</taxon>
        <taxon>Pichiaceae</taxon>
        <taxon>Ambrosiozyma</taxon>
    </lineage>
</organism>
<protein>
    <submittedName>
        <fullName evidence="1">Unnamed protein product</fullName>
    </submittedName>
</protein>
<dbReference type="EMBL" id="BSXS01004924">
    <property type="protein sequence ID" value="GME83701.1"/>
    <property type="molecule type" value="Genomic_DNA"/>
</dbReference>
<comment type="caution">
    <text evidence="1">The sequence shown here is derived from an EMBL/GenBank/DDBJ whole genome shotgun (WGS) entry which is preliminary data.</text>
</comment>
<evidence type="ECO:0000313" key="2">
    <source>
        <dbReference type="Proteomes" id="UP001165064"/>
    </source>
</evidence>
<proteinExistence type="predicted"/>
<keyword evidence="2" id="KW-1185">Reference proteome</keyword>
<gene>
    <name evidence="1" type="ORF">Amon02_000634100</name>
</gene>
<evidence type="ECO:0000313" key="1">
    <source>
        <dbReference type="EMBL" id="GME83701.1"/>
    </source>
</evidence>
<accession>A0ACB5T942</accession>
<reference evidence="1" key="1">
    <citation type="submission" date="2023-04" db="EMBL/GenBank/DDBJ databases">
        <title>Ambrosiozyma monospora NBRC 10751.</title>
        <authorList>
            <person name="Ichikawa N."/>
            <person name="Sato H."/>
            <person name="Tonouchi N."/>
        </authorList>
    </citation>
    <scope>NUCLEOTIDE SEQUENCE</scope>
    <source>
        <strain evidence="1">NBRC 10751</strain>
    </source>
</reference>